<evidence type="ECO:0000313" key="2">
    <source>
        <dbReference type="EMBL" id="PVH94711.1"/>
    </source>
</evidence>
<dbReference type="Proteomes" id="UP000244855">
    <property type="component" value="Unassembled WGS sequence"/>
</dbReference>
<evidence type="ECO:0000256" key="1">
    <source>
        <dbReference type="SAM" id="Phobius"/>
    </source>
</evidence>
<dbReference type="EMBL" id="KZ805523">
    <property type="protein sequence ID" value="PVH94711.1"/>
    <property type="molecule type" value="Genomic_DNA"/>
</dbReference>
<feature type="transmembrane region" description="Helical" evidence="1">
    <location>
        <begin position="107"/>
        <end position="127"/>
    </location>
</feature>
<proteinExistence type="predicted"/>
<gene>
    <name evidence="2" type="ORF">DM02DRAFT_692497</name>
</gene>
<protein>
    <submittedName>
        <fullName evidence="2">Uncharacterized protein</fullName>
    </submittedName>
</protein>
<feature type="transmembrane region" description="Helical" evidence="1">
    <location>
        <begin position="24"/>
        <end position="43"/>
    </location>
</feature>
<keyword evidence="1" id="KW-0472">Membrane</keyword>
<organism evidence="2 3">
    <name type="scientific">Periconia macrospinosa</name>
    <dbReference type="NCBI Taxonomy" id="97972"/>
    <lineage>
        <taxon>Eukaryota</taxon>
        <taxon>Fungi</taxon>
        <taxon>Dikarya</taxon>
        <taxon>Ascomycota</taxon>
        <taxon>Pezizomycotina</taxon>
        <taxon>Dothideomycetes</taxon>
        <taxon>Pleosporomycetidae</taxon>
        <taxon>Pleosporales</taxon>
        <taxon>Massarineae</taxon>
        <taxon>Periconiaceae</taxon>
        <taxon>Periconia</taxon>
    </lineage>
</organism>
<evidence type="ECO:0000313" key="3">
    <source>
        <dbReference type="Proteomes" id="UP000244855"/>
    </source>
</evidence>
<dbReference type="AlphaFoldDB" id="A0A2V1D9J1"/>
<reference evidence="2 3" key="1">
    <citation type="journal article" date="2018" name="Sci. Rep.">
        <title>Comparative genomics provides insights into the lifestyle and reveals functional heterogeneity of dark septate endophytic fungi.</title>
        <authorList>
            <person name="Knapp D.G."/>
            <person name="Nemeth J.B."/>
            <person name="Barry K."/>
            <person name="Hainaut M."/>
            <person name="Henrissat B."/>
            <person name="Johnson J."/>
            <person name="Kuo A."/>
            <person name="Lim J.H.P."/>
            <person name="Lipzen A."/>
            <person name="Nolan M."/>
            <person name="Ohm R.A."/>
            <person name="Tamas L."/>
            <person name="Grigoriev I.V."/>
            <person name="Spatafora J.W."/>
            <person name="Nagy L.G."/>
            <person name="Kovacs G.M."/>
        </authorList>
    </citation>
    <scope>NUCLEOTIDE SEQUENCE [LARGE SCALE GENOMIC DNA]</scope>
    <source>
        <strain evidence="2 3">DSE2036</strain>
    </source>
</reference>
<feature type="transmembrane region" description="Helical" evidence="1">
    <location>
        <begin position="64"/>
        <end position="87"/>
    </location>
</feature>
<sequence length="179" mass="20715">MLPSSTQIYQYAETIAAVLIKLEMNIPTIILILELLIFFRISYDIGKVILNSYVHPVEVDTVTIPIKLAINALSVILFLEVFVFFWINYDIGKVIANAYGHPIEVDGVFVTVVCHFIEVAVVCMAVLRSVKEWQEKQAEEREREAEDRRKYEVWRQKMRVRGFSVRSYDSWVDLVNKAG</sequence>
<accession>A0A2V1D9J1</accession>
<name>A0A2V1D9J1_9PLEO</name>
<keyword evidence="1" id="KW-0812">Transmembrane</keyword>
<keyword evidence="3" id="KW-1185">Reference proteome</keyword>
<keyword evidence="1" id="KW-1133">Transmembrane helix</keyword>